<protein>
    <submittedName>
        <fullName evidence="5">LysM peptidoglycan-binding domain-containing protein</fullName>
    </submittedName>
</protein>
<keyword evidence="1" id="KW-0732">Signal</keyword>
<comment type="caution">
    <text evidence="5">The sequence shown here is derived from an EMBL/GenBank/DDBJ whole genome shotgun (WGS) entry which is preliminary data.</text>
</comment>
<dbReference type="InterPro" id="IPR016047">
    <property type="entry name" value="M23ase_b-sheet_dom"/>
</dbReference>
<keyword evidence="2" id="KW-0472">Membrane</keyword>
<dbReference type="PROSITE" id="PS51782">
    <property type="entry name" value="LYSM"/>
    <property type="match status" value="1"/>
</dbReference>
<feature type="transmembrane region" description="Helical" evidence="2">
    <location>
        <begin position="86"/>
        <end position="107"/>
    </location>
</feature>
<dbReference type="PROSITE" id="PS51109">
    <property type="entry name" value="G5"/>
    <property type="match status" value="1"/>
</dbReference>
<feature type="domain" description="G5" evidence="3">
    <location>
        <begin position="316"/>
        <end position="396"/>
    </location>
</feature>
<dbReference type="CDD" id="cd00118">
    <property type="entry name" value="LysM"/>
    <property type="match status" value="1"/>
</dbReference>
<dbReference type="InterPro" id="IPR018392">
    <property type="entry name" value="LysM"/>
</dbReference>
<dbReference type="Gene3D" id="2.20.230.10">
    <property type="entry name" value="Resuscitation-promoting factor rpfb"/>
    <property type="match status" value="1"/>
</dbReference>
<evidence type="ECO:0000259" key="4">
    <source>
        <dbReference type="PROSITE" id="PS51782"/>
    </source>
</evidence>
<dbReference type="InterPro" id="IPR050570">
    <property type="entry name" value="Cell_wall_metabolism_enzyme"/>
</dbReference>
<dbReference type="InterPro" id="IPR036779">
    <property type="entry name" value="LysM_dom_sf"/>
</dbReference>
<name>A0A845QHV9_9FIRM</name>
<dbReference type="Pfam" id="PF01551">
    <property type="entry name" value="Peptidase_M23"/>
    <property type="match status" value="1"/>
</dbReference>
<accession>A0A845QHV9</accession>
<reference evidence="5 6" key="1">
    <citation type="submission" date="2018-08" db="EMBL/GenBank/DDBJ databases">
        <title>Murine metabolic-syndrome-specific gut microbial biobank.</title>
        <authorList>
            <person name="Liu C."/>
        </authorList>
    </citation>
    <scope>NUCLEOTIDE SEQUENCE [LARGE SCALE GENOMIC DNA]</scope>
    <source>
        <strain evidence="5 6">28</strain>
    </source>
</reference>
<keyword evidence="2" id="KW-1133">Transmembrane helix</keyword>
<dbReference type="SMART" id="SM00257">
    <property type="entry name" value="LysM"/>
    <property type="match status" value="1"/>
</dbReference>
<gene>
    <name evidence="5" type="ORF">D0435_03255</name>
</gene>
<keyword evidence="6" id="KW-1185">Reference proteome</keyword>
<evidence type="ECO:0000259" key="3">
    <source>
        <dbReference type="PROSITE" id="PS51109"/>
    </source>
</evidence>
<dbReference type="Gene3D" id="3.10.350.10">
    <property type="entry name" value="LysM domain"/>
    <property type="match status" value="1"/>
</dbReference>
<dbReference type="SUPFAM" id="SSF54106">
    <property type="entry name" value="LysM domain"/>
    <property type="match status" value="1"/>
</dbReference>
<dbReference type="EMBL" id="QXWK01000004">
    <property type="protein sequence ID" value="NBH60691.1"/>
    <property type="molecule type" value="Genomic_DNA"/>
</dbReference>
<dbReference type="GO" id="GO:0004222">
    <property type="term" value="F:metalloendopeptidase activity"/>
    <property type="evidence" value="ECO:0007669"/>
    <property type="project" value="TreeGrafter"/>
</dbReference>
<feature type="domain" description="LysM" evidence="4">
    <location>
        <begin position="265"/>
        <end position="309"/>
    </location>
</feature>
<evidence type="ECO:0000256" key="2">
    <source>
        <dbReference type="SAM" id="Phobius"/>
    </source>
</evidence>
<dbReference type="PANTHER" id="PTHR21666">
    <property type="entry name" value="PEPTIDASE-RELATED"/>
    <property type="match status" value="1"/>
</dbReference>
<dbReference type="PANTHER" id="PTHR21666:SF270">
    <property type="entry name" value="MUREIN HYDROLASE ACTIVATOR ENVC"/>
    <property type="match status" value="1"/>
</dbReference>
<dbReference type="Gene3D" id="2.70.70.10">
    <property type="entry name" value="Glucose Permease (Domain IIA)"/>
    <property type="match status" value="1"/>
</dbReference>
<evidence type="ECO:0000313" key="5">
    <source>
        <dbReference type="EMBL" id="NBH60691.1"/>
    </source>
</evidence>
<organism evidence="5 6">
    <name type="scientific">Anaerotruncus colihominis</name>
    <dbReference type="NCBI Taxonomy" id="169435"/>
    <lineage>
        <taxon>Bacteria</taxon>
        <taxon>Bacillati</taxon>
        <taxon>Bacillota</taxon>
        <taxon>Clostridia</taxon>
        <taxon>Eubacteriales</taxon>
        <taxon>Oscillospiraceae</taxon>
        <taxon>Anaerotruncus</taxon>
    </lineage>
</organism>
<dbReference type="SUPFAM" id="SSF51261">
    <property type="entry name" value="Duplicated hybrid motif"/>
    <property type="match status" value="1"/>
</dbReference>
<dbReference type="CDD" id="cd12797">
    <property type="entry name" value="M23_peptidase"/>
    <property type="match status" value="1"/>
</dbReference>
<sequence length="524" mass="58730">MDKEKKFRKIVDVAAGIITWHDEAQIRFDKWLVSFWQLIISGAAGVVTFHDHTQERVDRLWLIMRYHTASAIHRNRKSFIDHKKSILSHFAGFVLVAVAMVAMFNYATGFQYSYNGKVLGYVKNQEDVIKILDLVSAELSKEYGSQIHIEADENISFKNVVVLDKDIDDIDTVLKRLTYMTDMEAQAYGIYIDGQCFVICESKDAANAALRNVQKSFMDGEGEIKYLRVGFKENVEIRQMDTKLAYISGKKEAVSKIMDGGSKEKVYVVKAGDTYSGITSKFDTTFEELKENNPKLKEDSLFPGDEILISQAVPALTVVTEEEATYAEKVKYKTEYREDDSLYENVTKVIQKGVNGKRVVTARIIRENGEEVGKEVLKTETIKKSVKKIVIKGTKKLPKTAPTGTFIMPVSGYTLTSEFGWRWGRNHDGLDLACPTGTPIHASDGGTVVYAGWYSGYGLFIEIDHGSGMRTRYGHCSAINVSVGDKVYQGQKIGEVGNTGNSYGSHCHFEIVKNGTAVDPFNYL</sequence>
<dbReference type="AlphaFoldDB" id="A0A845QHV9"/>
<evidence type="ECO:0000256" key="1">
    <source>
        <dbReference type="ARBA" id="ARBA00022729"/>
    </source>
</evidence>
<proteinExistence type="predicted"/>
<dbReference type="InterPro" id="IPR011055">
    <property type="entry name" value="Dup_hybrid_motif"/>
</dbReference>
<keyword evidence="2" id="KW-0812">Transmembrane</keyword>
<evidence type="ECO:0000313" key="6">
    <source>
        <dbReference type="Proteomes" id="UP000446866"/>
    </source>
</evidence>
<dbReference type="Pfam" id="PF01476">
    <property type="entry name" value="LysM"/>
    <property type="match status" value="1"/>
</dbReference>
<dbReference type="SMART" id="SM01208">
    <property type="entry name" value="G5"/>
    <property type="match status" value="1"/>
</dbReference>
<dbReference type="RefSeq" id="WP_160200989.1">
    <property type="nucleotide sequence ID" value="NZ_QXWK01000004.1"/>
</dbReference>
<dbReference type="Proteomes" id="UP000446866">
    <property type="component" value="Unassembled WGS sequence"/>
</dbReference>
<dbReference type="InterPro" id="IPR011098">
    <property type="entry name" value="G5_dom"/>
</dbReference>
<dbReference type="Pfam" id="PF07501">
    <property type="entry name" value="G5"/>
    <property type="match status" value="1"/>
</dbReference>